<dbReference type="GO" id="GO:0031012">
    <property type="term" value="C:extracellular matrix"/>
    <property type="evidence" value="ECO:0007669"/>
    <property type="project" value="TreeGrafter"/>
</dbReference>
<dbReference type="SUPFAM" id="SSF82153">
    <property type="entry name" value="FAS1 domain"/>
    <property type="match status" value="1"/>
</dbReference>
<dbReference type="GO" id="GO:0030198">
    <property type="term" value="P:extracellular matrix organization"/>
    <property type="evidence" value="ECO:0007669"/>
    <property type="project" value="TreeGrafter"/>
</dbReference>
<dbReference type="GO" id="GO:0007155">
    <property type="term" value="P:cell adhesion"/>
    <property type="evidence" value="ECO:0007669"/>
    <property type="project" value="TreeGrafter"/>
</dbReference>
<evidence type="ECO:0000256" key="1">
    <source>
        <dbReference type="SAM" id="MobiDB-lite"/>
    </source>
</evidence>
<dbReference type="RefSeq" id="WP_229681832.1">
    <property type="nucleotide sequence ID" value="NZ_BAABJU010000001.1"/>
</dbReference>
<dbReference type="PANTHER" id="PTHR10900:SF77">
    <property type="entry name" value="FI19380P1"/>
    <property type="match status" value="1"/>
</dbReference>
<dbReference type="InterPro" id="IPR050904">
    <property type="entry name" value="Adhesion/Biosynth-related"/>
</dbReference>
<proteinExistence type="predicted"/>
<comment type="caution">
    <text evidence="5">The sequence shown here is derived from an EMBL/GenBank/DDBJ whole genome shotgun (WGS) entry which is preliminary data.</text>
</comment>
<evidence type="ECO:0000259" key="3">
    <source>
        <dbReference type="PROSITE" id="PS50213"/>
    </source>
</evidence>
<keyword evidence="7" id="KW-1185">Reference proteome</keyword>
<dbReference type="AlphaFoldDB" id="A0A846LPK5"/>
<dbReference type="PROSITE" id="PS50213">
    <property type="entry name" value="FAS1"/>
    <property type="match status" value="1"/>
</dbReference>
<feature type="chain" id="PRO_5032637495" evidence="2">
    <location>
        <begin position="27"/>
        <end position="230"/>
    </location>
</feature>
<gene>
    <name evidence="5" type="ORF">FB380_001734</name>
    <name evidence="4" type="ORF">GCM10011589_07080</name>
</gene>
<dbReference type="Proteomes" id="UP000552836">
    <property type="component" value="Unassembled WGS sequence"/>
</dbReference>
<dbReference type="SMART" id="SM00554">
    <property type="entry name" value="FAS1"/>
    <property type="match status" value="1"/>
</dbReference>
<dbReference type="PROSITE" id="PS51257">
    <property type="entry name" value="PROKAR_LIPOPROTEIN"/>
    <property type="match status" value="1"/>
</dbReference>
<dbReference type="GO" id="GO:0005615">
    <property type="term" value="C:extracellular space"/>
    <property type="evidence" value="ECO:0007669"/>
    <property type="project" value="TreeGrafter"/>
</dbReference>
<feature type="region of interest" description="Disordered" evidence="1">
    <location>
        <begin position="26"/>
        <end position="47"/>
    </location>
</feature>
<keyword evidence="4" id="KW-0449">Lipoprotein</keyword>
<feature type="domain" description="FAS1" evidence="3">
    <location>
        <begin position="89"/>
        <end position="226"/>
    </location>
</feature>
<dbReference type="PANTHER" id="PTHR10900">
    <property type="entry name" value="PERIOSTIN-RELATED"/>
    <property type="match status" value="1"/>
</dbReference>
<reference evidence="4" key="1">
    <citation type="journal article" date="2014" name="Int. J. Syst. Evol. Microbiol.">
        <title>Complete genome of a new Firmicutes species belonging to the dominant human colonic microbiota ('Ruminococcus bicirculans') reveals two chromosomes and a selective capacity to utilize plant glucans.</title>
        <authorList>
            <consortium name="NISC Comparative Sequencing Program"/>
            <person name="Wegmann U."/>
            <person name="Louis P."/>
            <person name="Goesmann A."/>
            <person name="Henrissat B."/>
            <person name="Duncan S.H."/>
            <person name="Flint H.J."/>
        </authorList>
    </citation>
    <scope>NUCLEOTIDE SEQUENCE</scope>
    <source>
        <strain evidence="4">CGMCC 4.5581</strain>
    </source>
</reference>
<sequence>MKSTRLNRLVVAGALTGLALTMTACGSDDTSTASGDSSASPTTEAMEETDAMEETEAMETTEAMAEGPFGPACSLVPTEGEGSVEGMSDDPVATAASNNPVLSTLVTAVTQAGLVDTLNSAEDITVLAPANSAFEAVPADALNGLLADQAQLTEVLTSHVIPGRLSPSELAGEHTTLSGATVTIEGSGEDFSLSADQTVLGASPASVVCGDVQTANATVYIVDQVLAPSA</sequence>
<accession>A0A846LPK5</accession>
<dbReference type="Pfam" id="PF02469">
    <property type="entry name" value="Fasciclin"/>
    <property type="match status" value="1"/>
</dbReference>
<evidence type="ECO:0000313" key="6">
    <source>
        <dbReference type="Proteomes" id="UP000552836"/>
    </source>
</evidence>
<dbReference type="Gene3D" id="2.30.180.10">
    <property type="entry name" value="FAS1 domain"/>
    <property type="match status" value="1"/>
</dbReference>
<evidence type="ECO:0000313" key="4">
    <source>
        <dbReference type="EMBL" id="GGL53572.1"/>
    </source>
</evidence>
<dbReference type="Proteomes" id="UP000648663">
    <property type="component" value="Unassembled WGS sequence"/>
</dbReference>
<name>A0A846LPK5_9ACTN</name>
<dbReference type="EMBL" id="BMMI01000001">
    <property type="protein sequence ID" value="GGL53572.1"/>
    <property type="molecule type" value="Genomic_DNA"/>
</dbReference>
<reference evidence="4" key="4">
    <citation type="submission" date="2024-05" db="EMBL/GenBank/DDBJ databases">
        <authorList>
            <person name="Sun Q."/>
            <person name="Zhou Y."/>
        </authorList>
    </citation>
    <scope>NUCLEOTIDE SEQUENCE</scope>
    <source>
        <strain evidence="4">CGMCC 4.5581</strain>
    </source>
</reference>
<dbReference type="EMBL" id="JAAMPA010000001">
    <property type="protein sequence ID" value="NIH67288.1"/>
    <property type="molecule type" value="Genomic_DNA"/>
</dbReference>
<reference evidence="5 6" key="3">
    <citation type="submission" date="2020-02" db="EMBL/GenBank/DDBJ databases">
        <title>Sequencing the genomes of 1000 actinobacteria strains.</title>
        <authorList>
            <person name="Klenk H.-P."/>
        </authorList>
    </citation>
    <scope>NUCLEOTIDE SEQUENCE [LARGE SCALE GENOMIC DNA]</scope>
    <source>
        <strain evidence="5 6">DSM 45201</strain>
    </source>
</reference>
<protein>
    <submittedName>
        <fullName evidence="4">Lipoprotein</fullName>
    </submittedName>
    <submittedName>
        <fullName evidence="5">Putative surface protein with fasciclin (FAS1) repeats</fullName>
    </submittedName>
</protein>
<evidence type="ECO:0000313" key="5">
    <source>
        <dbReference type="EMBL" id="NIH67288.1"/>
    </source>
</evidence>
<evidence type="ECO:0000256" key="2">
    <source>
        <dbReference type="SAM" id="SignalP"/>
    </source>
</evidence>
<organism evidence="5 6">
    <name type="scientific">Modestobacter marinus</name>
    <dbReference type="NCBI Taxonomy" id="477641"/>
    <lineage>
        <taxon>Bacteria</taxon>
        <taxon>Bacillati</taxon>
        <taxon>Actinomycetota</taxon>
        <taxon>Actinomycetes</taxon>
        <taxon>Geodermatophilales</taxon>
        <taxon>Geodermatophilaceae</taxon>
        <taxon>Modestobacter</taxon>
    </lineage>
</organism>
<feature type="region of interest" description="Disordered" evidence="1">
    <location>
        <begin position="68"/>
        <end position="93"/>
    </location>
</feature>
<keyword evidence="2" id="KW-0732">Signal</keyword>
<dbReference type="InterPro" id="IPR000782">
    <property type="entry name" value="FAS1_domain"/>
</dbReference>
<reference evidence="7" key="2">
    <citation type="journal article" date="2019" name="Int. J. Syst. Evol. Microbiol.">
        <title>The Global Catalogue of Microorganisms (GCM) 10K type strain sequencing project: providing services to taxonomists for standard genome sequencing and annotation.</title>
        <authorList>
            <consortium name="The Broad Institute Genomics Platform"/>
            <consortium name="The Broad Institute Genome Sequencing Center for Infectious Disease"/>
            <person name="Wu L."/>
            <person name="Ma J."/>
        </authorList>
    </citation>
    <scope>NUCLEOTIDE SEQUENCE [LARGE SCALE GENOMIC DNA]</scope>
    <source>
        <strain evidence="7">CGMCC 4.5581</strain>
    </source>
</reference>
<dbReference type="InterPro" id="IPR036378">
    <property type="entry name" value="FAS1_dom_sf"/>
</dbReference>
<evidence type="ECO:0000313" key="7">
    <source>
        <dbReference type="Proteomes" id="UP000648663"/>
    </source>
</evidence>
<feature type="compositionally biased region" description="Low complexity" evidence="1">
    <location>
        <begin position="26"/>
        <end position="44"/>
    </location>
</feature>
<dbReference type="GO" id="GO:0050839">
    <property type="term" value="F:cell adhesion molecule binding"/>
    <property type="evidence" value="ECO:0007669"/>
    <property type="project" value="TreeGrafter"/>
</dbReference>
<feature type="signal peptide" evidence="2">
    <location>
        <begin position="1"/>
        <end position="26"/>
    </location>
</feature>